<dbReference type="InterPro" id="IPR014867">
    <property type="entry name" value="Spore_coat_CotH_CotH2/3/7"/>
</dbReference>
<keyword evidence="2" id="KW-1185">Reference proteome</keyword>
<dbReference type="PROSITE" id="PS51257">
    <property type="entry name" value="PROKAR_LIPOPROTEIN"/>
    <property type="match status" value="1"/>
</dbReference>
<accession>A0A4Q5LGW3</accession>
<dbReference type="Pfam" id="PF08757">
    <property type="entry name" value="CotH"/>
    <property type="match status" value="1"/>
</dbReference>
<dbReference type="RefSeq" id="WP_129878232.1">
    <property type="nucleotide sequence ID" value="NZ_SEWG01000011.1"/>
</dbReference>
<evidence type="ECO:0008006" key="3">
    <source>
        <dbReference type="Google" id="ProtNLM"/>
    </source>
</evidence>
<evidence type="ECO:0000313" key="2">
    <source>
        <dbReference type="Proteomes" id="UP000293331"/>
    </source>
</evidence>
<reference evidence="1 2" key="1">
    <citation type="submission" date="2019-02" db="EMBL/GenBank/DDBJ databases">
        <title>Bacterial novel species Mucilaginibacter sp. 17JY9-4 isolated from soil.</title>
        <authorList>
            <person name="Jung H.-Y."/>
        </authorList>
    </citation>
    <scope>NUCLEOTIDE SEQUENCE [LARGE SCALE GENOMIC DNA]</scope>
    <source>
        <strain evidence="1 2">17JY9-4</strain>
    </source>
</reference>
<organism evidence="1 2">
    <name type="scientific">Mucilaginibacter terrigena</name>
    <dbReference type="NCBI Taxonomy" id="2492395"/>
    <lineage>
        <taxon>Bacteria</taxon>
        <taxon>Pseudomonadati</taxon>
        <taxon>Bacteroidota</taxon>
        <taxon>Sphingobacteriia</taxon>
        <taxon>Sphingobacteriales</taxon>
        <taxon>Sphingobacteriaceae</taxon>
        <taxon>Mucilaginibacter</taxon>
    </lineage>
</organism>
<dbReference type="OrthoDB" id="9803752at2"/>
<proteinExistence type="predicted"/>
<dbReference type="Gene3D" id="2.60.40.2340">
    <property type="match status" value="1"/>
</dbReference>
<dbReference type="Proteomes" id="UP000293331">
    <property type="component" value="Unassembled WGS sequence"/>
</dbReference>
<protein>
    <recommendedName>
        <fullName evidence="3">Spore coat protein CotH</fullName>
    </recommendedName>
</protein>
<dbReference type="AlphaFoldDB" id="A0A4Q5LGW3"/>
<dbReference type="EMBL" id="SEWG01000011">
    <property type="protein sequence ID" value="RYU85892.1"/>
    <property type="molecule type" value="Genomic_DNA"/>
</dbReference>
<name>A0A4Q5LGW3_9SPHI</name>
<gene>
    <name evidence="1" type="ORF">EWM62_18825</name>
</gene>
<evidence type="ECO:0000313" key="1">
    <source>
        <dbReference type="EMBL" id="RYU85892.1"/>
    </source>
</evidence>
<sequence>MKRSITCLCLLLLVFGCKKDGVKVPPPVTPPVVVTGPDVEFKIEAKNNAGKVTNDVVLTADGTKLKGYTPSTSTYHNFILTFKLKDAASTVKVGDVAQVSGVTENDFTKPVVYTVTDSKGAGKDYTVSIYNFTGLPIFNLTTSGPVVSKEEYVTGSLNINTNGLYEQETNDIALQIKGRGNSTWGLHPKKPYRLKFSSKAKVLGLGAAKNWVLLANHSDKTLMRNYIADGVAQSLNGDFTPHGIFIEVVMNGEYLGTYMLTEQVEVNANRVNITEMKAGDNAEPNVTGGYLVELDQRQEDEHLFKTASGLPFTVKEPGDITPAQMAYIQNYMQDTENAIFAANFTDPVNGYNKYINSDSFINWFLVNELFKNQDAADFSSIFYFKDRSGKLGMGPAWDFDLGAGNVDYSDATRPDGWWVKNGPWFKRLFQDPAFLTKVRTRWQFLKANGIPAMFKSIDDTEALLTLPAKENFTKWNVLDKYVWPNPVILGTYPREVSQFKFWLTQRVAWIDSNL</sequence>
<comment type="caution">
    <text evidence="1">The sequence shown here is derived from an EMBL/GenBank/DDBJ whole genome shotgun (WGS) entry which is preliminary data.</text>
</comment>